<dbReference type="SUPFAM" id="SSF64288">
    <property type="entry name" value="Chorismate lyase-like"/>
    <property type="match status" value="1"/>
</dbReference>
<organism evidence="1 2">
    <name type="scientific">Myxacorys almedinensis A</name>
    <dbReference type="NCBI Taxonomy" id="2690445"/>
    <lineage>
        <taxon>Bacteria</taxon>
        <taxon>Bacillati</taxon>
        <taxon>Cyanobacteriota</taxon>
        <taxon>Cyanophyceae</taxon>
        <taxon>Leptolyngbyales</taxon>
        <taxon>Leptolyngbyaceae</taxon>
        <taxon>Myxacorys</taxon>
        <taxon>Myxacorys almedinensis</taxon>
    </lineage>
</organism>
<proteinExistence type="predicted"/>
<sequence length="203" mass="23378">MTATFKPKDSTLLPTTWYALTPLWQGDEHDIQQGLPHTQLAPTWQIMMLGDGSPTHCLQLLTGEPTEVDVLDMSAIGFATDNAPSSIEQVPGPRLRRQIWLKTASGQRLGYATSWWELSHIDEYLQNRSQPIWLNLSRLRAELYRDIQGLYYGHSKALEEAFGHPGPFWGRHYLFWHHGQPLTLIYEVFSPYLEKYLGPMRLD</sequence>
<reference evidence="1" key="1">
    <citation type="submission" date="2019-12" db="EMBL/GenBank/DDBJ databases">
        <title>High-Quality draft genome sequences of three cyanobacteria isolated from the limestone walls of the Old Cathedral of Coimbra.</title>
        <authorList>
            <person name="Tiago I."/>
            <person name="Soares F."/>
            <person name="Portugal A."/>
        </authorList>
    </citation>
    <scope>NUCLEOTIDE SEQUENCE</scope>
    <source>
        <strain evidence="1">A</strain>
    </source>
</reference>
<protein>
    <submittedName>
        <fullName evidence="1">DUF98 domain-containing protein</fullName>
    </submittedName>
</protein>
<dbReference type="RefSeq" id="WP_162422044.1">
    <property type="nucleotide sequence ID" value="NZ_WVIE01000004.1"/>
</dbReference>
<dbReference type="NCBIfam" id="NF037993">
    <property type="entry name" value="cyano_chori_ly"/>
    <property type="match status" value="1"/>
</dbReference>
<accession>A0A8J8CHD2</accession>
<gene>
    <name evidence="1" type="ORF">GS601_04300</name>
</gene>
<evidence type="ECO:0000313" key="1">
    <source>
        <dbReference type="EMBL" id="NDJ16519.1"/>
    </source>
</evidence>
<dbReference type="EMBL" id="WVIE01000004">
    <property type="protein sequence ID" value="NDJ16519.1"/>
    <property type="molecule type" value="Genomic_DNA"/>
</dbReference>
<evidence type="ECO:0000313" key="2">
    <source>
        <dbReference type="Proteomes" id="UP000646053"/>
    </source>
</evidence>
<dbReference type="AlphaFoldDB" id="A0A8J8CHD2"/>
<dbReference type="InterPro" id="IPR048022">
    <property type="entry name" value="Ch_lyase_cyan"/>
</dbReference>
<dbReference type="InterPro" id="IPR028978">
    <property type="entry name" value="Chorismate_lyase_/UTRA_dom_sf"/>
</dbReference>
<dbReference type="Pfam" id="PF01947">
    <property type="entry name" value="Rv2949c-like"/>
    <property type="match status" value="1"/>
</dbReference>
<dbReference type="Proteomes" id="UP000646053">
    <property type="component" value="Unassembled WGS sequence"/>
</dbReference>
<dbReference type="InterPro" id="IPR002800">
    <property type="entry name" value="Rv2949c-like"/>
</dbReference>
<keyword evidence="2" id="KW-1185">Reference proteome</keyword>
<dbReference type="Gene3D" id="3.40.1410.10">
    <property type="entry name" value="Chorismate lyase-like"/>
    <property type="match status" value="1"/>
</dbReference>
<name>A0A8J8CHD2_9CYAN</name>
<comment type="caution">
    <text evidence="1">The sequence shown here is derived from an EMBL/GenBank/DDBJ whole genome shotgun (WGS) entry which is preliminary data.</text>
</comment>